<comment type="caution">
    <text evidence="2">The sequence shown here is derived from an EMBL/GenBank/DDBJ whole genome shotgun (WGS) entry which is preliminary data.</text>
</comment>
<feature type="signal peptide" evidence="1">
    <location>
        <begin position="1"/>
        <end position="24"/>
    </location>
</feature>
<name>A0A7X6QMQ7_9MICC</name>
<feature type="chain" id="PRO_5031541775" evidence="1">
    <location>
        <begin position="25"/>
        <end position="251"/>
    </location>
</feature>
<accession>A0A7X6QMQ7</accession>
<dbReference type="Proteomes" id="UP000544090">
    <property type="component" value="Unassembled WGS sequence"/>
</dbReference>
<dbReference type="PROSITE" id="PS51257">
    <property type="entry name" value="PROKAR_LIPOPROTEIN"/>
    <property type="match status" value="1"/>
</dbReference>
<evidence type="ECO:0000256" key="1">
    <source>
        <dbReference type="SAM" id="SignalP"/>
    </source>
</evidence>
<sequence>MKRKLAFTAIAMLMLAGCTAPVQAQPAVTETVATETAASEPVPKVIGVSYDCLDENFENELTLNALSDVWNETKSLGELNCEATLTEDGELTGTEAKALKKAYGEDAERDDLSILYGICTEMSIEETGSKTQADEMAGAFMLCPDHPKKKKIKKSIAMGLAAEKEQAAIEKDRKNGKFVSEGAYLIGKDVVPGTWRSQGEKVTDCYWEVSDASGNIIDNNSINVAPQFTITVPASASGLTIRGCSFRWVHP</sequence>
<protein>
    <submittedName>
        <fullName evidence="2">Uncharacterized protein</fullName>
    </submittedName>
</protein>
<dbReference type="AlphaFoldDB" id="A0A7X6QMQ7"/>
<keyword evidence="3" id="KW-1185">Reference proteome</keyword>
<evidence type="ECO:0000313" key="2">
    <source>
        <dbReference type="EMBL" id="NKX56914.1"/>
    </source>
</evidence>
<keyword evidence="1" id="KW-0732">Signal</keyword>
<proteinExistence type="predicted"/>
<evidence type="ECO:0000313" key="3">
    <source>
        <dbReference type="Proteomes" id="UP000544090"/>
    </source>
</evidence>
<gene>
    <name evidence="2" type="ORF">HGG74_20830</name>
</gene>
<dbReference type="EMBL" id="JAAZSQ010000063">
    <property type="protein sequence ID" value="NKX56914.1"/>
    <property type="molecule type" value="Genomic_DNA"/>
</dbReference>
<organism evidence="2 3">
    <name type="scientific">Arthrobacter mobilis</name>
    <dbReference type="NCBI Taxonomy" id="2724944"/>
    <lineage>
        <taxon>Bacteria</taxon>
        <taxon>Bacillati</taxon>
        <taxon>Actinomycetota</taxon>
        <taxon>Actinomycetes</taxon>
        <taxon>Micrococcales</taxon>
        <taxon>Micrococcaceae</taxon>
        <taxon>Arthrobacter</taxon>
    </lineage>
</organism>
<reference evidence="2 3" key="1">
    <citation type="submission" date="2020-04" db="EMBL/GenBank/DDBJ databases">
        <title>Arthrobacter sp. nov.</title>
        <authorList>
            <person name="Liu S."/>
        </authorList>
    </citation>
    <scope>NUCLEOTIDE SEQUENCE [LARGE SCALE GENOMIC DNA]</scope>
    <source>
        <strain evidence="2 3">E918</strain>
    </source>
</reference>
<dbReference type="RefSeq" id="WP_168489448.1">
    <property type="nucleotide sequence ID" value="NZ_JAAZSQ010000063.1"/>
</dbReference>